<keyword evidence="2" id="KW-1185">Reference proteome</keyword>
<evidence type="ECO:0000313" key="2">
    <source>
        <dbReference type="Proteomes" id="UP001240236"/>
    </source>
</evidence>
<gene>
    <name evidence="1" type="ORF">J2S42_008369</name>
</gene>
<dbReference type="RefSeq" id="WP_307249368.1">
    <property type="nucleotide sequence ID" value="NZ_JAUSUZ010000002.1"/>
</dbReference>
<dbReference type="EMBL" id="JAUSUZ010000002">
    <property type="protein sequence ID" value="MDQ0371621.1"/>
    <property type="molecule type" value="Genomic_DNA"/>
</dbReference>
<evidence type="ECO:0000313" key="1">
    <source>
        <dbReference type="EMBL" id="MDQ0371621.1"/>
    </source>
</evidence>
<reference evidence="1 2" key="1">
    <citation type="submission" date="2023-07" db="EMBL/GenBank/DDBJ databases">
        <title>Sequencing the genomes of 1000 actinobacteria strains.</title>
        <authorList>
            <person name="Klenk H.-P."/>
        </authorList>
    </citation>
    <scope>NUCLEOTIDE SEQUENCE [LARGE SCALE GENOMIC DNA]</scope>
    <source>
        <strain evidence="1 2">DSM 44709</strain>
    </source>
</reference>
<accession>A0AAE3W8T8</accession>
<sequence>MTDIVVGDTDVPRLTVSPFDGGTAAALTVTRPDGTTLAVPVAVELAGTDGQLWQAEPVTYDAPGGWVLTWTVTGTGQGVEAQQVYVLASPTAGGAVWLPGRSRVANYIPGRTLNVDPAVHSAAGETYDPGWGPNTRPTGQQVDRLILDQASLVSVRVPRLTETHHEAASTVVAMLVAAAIERGQPDTDPTSLQRALDLERQALARLDELVRGVDEETGETAAGPVMPVWSMPAPVPWGDSYF</sequence>
<dbReference type="Proteomes" id="UP001240236">
    <property type="component" value="Unassembled WGS sequence"/>
</dbReference>
<protein>
    <submittedName>
        <fullName evidence="1">Uncharacterized protein</fullName>
    </submittedName>
</protein>
<name>A0AAE3W8T8_9ACTN</name>
<comment type="caution">
    <text evidence="1">The sequence shown here is derived from an EMBL/GenBank/DDBJ whole genome shotgun (WGS) entry which is preliminary data.</text>
</comment>
<dbReference type="AlphaFoldDB" id="A0AAE3W8T8"/>
<proteinExistence type="predicted"/>
<organism evidence="1 2">
    <name type="scientific">Catenuloplanes indicus</name>
    <dbReference type="NCBI Taxonomy" id="137267"/>
    <lineage>
        <taxon>Bacteria</taxon>
        <taxon>Bacillati</taxon>
        <taxon>Actinomycetota</taxon>
        <taxon>Actinomycetes</taxon>
        <taxon>Micromonosporales</taxon>
        <taxon>Micromonosporaceae</taxon>
        <taxon>Catenuloplanes</taxon>
    </lineage>
</organism>